<feature type="non-terminal residue" evidence="1">
    <location>
        <position position="1"/>
    </location>
</feature>
<keyword evidence="1" id="KW-0808">Transferase</keyword>
<name>A0ACC1JD39_9FUNG</name>
<evidence type="ECO:0000313" key="1">
    <source>
        <dbReference type="EMBL" id="KAJ1947971.1"/>
    </source>
</evidence>
<keyword evidence="1" id="KW-0418">Kinase</keyword>
<sequence length="258" mass="29144">LRGIIHNVHKQKGVTARQKLEAFNRVCEQAPPIFRYFFFSMFYDAQTWFERRSVYIRSAAVSSVAGWVLGIGDRHLQNILIDKSTAELVHIDLGIAFGLGELLPVPELVPFRLTREMVDGMGVLGLDATFRENCRIALAKIRENSRVVITILNVLKVDPLYMWSLIPLRRDKMEEQQQMRTENMYAELLAGRSGRSQSVPLAGAAADVDNKEASRSILHVGKLLGANISVEGQINELIQQATNPDLLSRMFEGWSAWY</sequence>
<reference evidence="1" key="1">
    <citation type="submission" date="2022-07" db="EMBL/GenBank/DDBJ databases">
        <title>Phylogenomic reconstructions and comparative analyses of Kickxellomycotina fungi.</title>
        <authorList>
            <person name="Reynolds N.K."/>
            <person name="Stajich J.E."/>
            <person name="Barry K."/>
            <person name="Grigoriev I.V."/>
            <person name="Crous P."/>
            <person name="Smith M.E."/>
        </authorList>
    </citation>
    <scope>NUCLEOTIDE SEQUENCE</scope>
    <source>
        <strain evidence="1">NRRL 5244</strain>
    </source>
</reference>
<dbReference type="Proteomes" id="UP001150603">
    <property type="component" value="Unassembled WGS sequence"/>
</dbReference>
<proteinExistence type="predicted"/>
<dbReference type="EC" id="2.7.11.1" evidence="1"/>
<accession>A0ACC1JD39</accession>
<protein>
    <submittedName>
        <fullName evidence="1">Serine/threonine-protein kinase tel1</fullName>
        <ecNumber evidence="1">2.7.11.1</ecNumber>
    </submittedName>
</protein>
<dbReference type="EMBL" id="JANBPW010000884">
    <property type="protein sequence ID" value="KAJ1947971.1"/>
    <property type="molecule type" value="Genomic_DNA"/>
</dbReference>
<comment type="caution">
    <text evidence="1">The sequence shown here is derived from an EMBL/GenBank/DDBJ whole genome shotgun (WGS) entry which is preliminary data.</text>
</comment>
<evidence type="ECO:0000313" key="2">
    <source>
        <dbReference type="Proteomes" id="UP001150603"/>
    </source>
</evidence>
<organism evidence="1 2">
    <name type="scientific">Linderina macrospora</name>
    <dbReference type="NCBI Taxonomy" id="4868"/>
    <lineage>
        <taxon>Eukaryota</taxon>
        <taxon>Fungi</taxon>
        <taxon>Fungi incertae sedis</taxon>
        <taxon>Zoopagomycota</taxon>
        <taxon>Kickxellomycotina</taxon>
        <taxon>Kickxellomycetes</taxon>
        <taxon>Kickxellales</taxon>
        <taxon>Kickxellaceae</taxon>
        <taxon>Linderina</taxon>
    </lineage>
</organism>
<gene>
    <name evidence="1" type="primary">TEL1</name>
    <name evidence="1" type="ORF">FBU59_001809</name>
</gene>
<keyword evidence="2" id="KW-1185">Reference proteome</keyword>